<dbReference type="AlphaFoldDB" id="A0A3S0ZX21"/>
<feature type="region of interest" description="Disordered" evidence="1">
    <location>
        <begin position="856"/>
        <end position="882"/>
    </location>
</feature>
<accession>A0A3S0ZX21</accession>
<feature type="compositionally biased region" description="Low complexity" evidence="1">
    <location>
        <begin position="964"/>
        <end position="974"/>
    </location>
</feature>
<keyword evidence="3" id="KW-1185">Reference proteome</keyword>
<feature type="compositionally biased region" description="Polar residues" evidence="1">
    <location>
        <begin position="1057"/>
        <end position="1069"/>
    </location>
</feature>
<sequence>MAASGIPVSHSETTTSSSSVFADFVKTCEFPSYVIVTSGRYSYKNVQVSEGDVLMLKSLDRRKVTLTYLNSDEQYTEVRAPLGSKRNFFVLSPKGKTDSDAKCSTEIMYPTISDLLIDCPTYFEATASYDDPYLPQLSIRAGDRFRFVKRKATKRGDSHLETTDDKGNTIILTSSCQGNFCPVSDPKQYSLQDLVDLAPVQRRLMPVALEKPSDAEKSPEMVCQKADRSHLSLGHIKSDTFSKQKPPVAGSLSNNSRVSRASDHEKLSEVTSTSEDTDDSNRINSIPTSTVLHMQPIVIASLYKDSGIALEIPVSASLRVELYNPSDYEVPRVNKLAKSPLDVHLPLPPLSPSEDVPKYPAPSAPPLPQPLVPLNINSFADIYTGSLPAKAKVLDISKCDQFWQKVLENTYDLNVFRVEEENRLYVRDSKSEDVYSLSQDLDISFLEYPEKLSGVSELLHLPIGTELTILEDIASDYPNPISLRFGDIIRICTNTTQLVKLKFGHRDCEVLKVEKYDPGGVEPTKLKLPTDFEVRMSMSNNSGNLKPISLSKILWSSSRIPSKVVAILPGEDENQKHLLRNLPSDVLVLRAMKQSVLVVASSHEIDGHSQGFVSKASSTSRNGLKNASGLSRGEIADSMGLPLSCGAILAFQGRLGIPDVDLSQYPADFKRIPVEKITMSEFEEREQLRKLNSDYEDISTGKDQASLCADECGTQASNLHRTLSVGAIERHEKRSRIDKVRRLSRALNPKHWRHSRHEPEPLPHPSAMGLMALAARPPSGYQNDYHHEQSDNANSIHSGSTNTEASTDDASEEENFYEDVEIGPIKSATMESKSSDVDKGKSGFAGFLYKSLPSPRRNRRQRVINKTAPWDKTGEDEDGVTNIANGASADVATGRESHSSSVPKSHSLDKALRWASKLGDKIHGSSEPLAFGRTREGKDGNKVFHMANKKGHKSSTLGYFSDIAVASSPPSDRAPSPPIAPPPRNASLGLTKDIQRPIQVNEDARHSEAPVAPARRKRAPPKTLETSENSSLLMVKPSNDSTATLTFPTAPSRGGSPLTSDENGANNPKIQPLPRKSLWHTEKKLENPSLEDKTSSFNPEAPKPKPRGASIHSSLETISSECDATQAMEALKFEKTSSGKMKEEEHSTNKHARVPPPIKPRMM</sequence>
<feature type="compositionally biased region" description="Polar residues" evidence="1">
    <location>
        <begin position="1024"/>
        <end position="1049"/>
    </location>
</feature>
<feature type="region of interest" description="Disordered" evidence="1">
    <location>
        <begin position="964"/>
        <end position="989"/>
    </location>
</feature>
<comment type="caution">
    <text evidence="2">The sequence shown here is derived from an EMBL/GenBank/DDBJ whole genome shotgun (WGS) entry which is preliminary data.</text>
</comment>
<feature type="compositionally biased region" description="Pro residues" evidence="1">
    <location>
        <begin position="975"/>
        <end position="984"/>
    </location>
</feature>
<evidence type="ECO:0000256" key="1">
    <source>
        <dbReference type="SAM" id="MobiDB-lite"/>
    </source>
</evidence>
<dbReference type="Proteomes" id="UP000271974">
    <property type="component" value="Unassembled WGS sequence"/>
</dbReference>
<dbReference type="EMBL" id="RQTK01000179">
    <property type="protein sequence ID" value="RUS85164.1"/>
    <property type="molecule type" value="Genomic_DNA"/>
</dbReference>
<feature type="region of interest" description="Disordered" evidence="1">
    <location>
        <begin position="776"/>
        <end position="819"/>
    </location>
</feature>
<feature type="compositionally biased region" description="Basic and acidic residues" evidence="1">
    <location>
        <begin position="1079"/>
        <end position="1094"/>
    </location>
</feature>
<protein>
    <recommendedName>
        <fullName evidence="4">CABIT domain-containing protein</fullName>
    </recommendedName>
</protein>
<dbReference type="STRING" id="188477.A0A3S0ZX21"/>
<feature type="compositionally biased region" description="Basic and acidic residues" evidence="1">
    <location>
        <begin position="1134"/>
        <end position="1148"/>
    </location>
</feature>
<gene>
    <name evidence="2" type="ORF">EGW08_007068</name>
</gene>
<feature type="region of interest" description="Disordered" evidence="1">
    <location>
        <begin position="1001"/>
        <end position="1115"/>
    </location>
</feature>
<feature type="compositionally biased region" description="Acidic residues" evidence="1">
    <location>
        <begin position="806"/>
        <end position="819"/>
    </location>
</feature>
<feature type="compositionally biased region" description="Polar residues" evidence="1">
    <location>
        <begin position="791"/>
        <end position="805"/>
    </location>
</feature>
<evidence type="ECO:0000313" key="3">
    <source>
        <dbReference type="Proteomes" id="UP000271974"/>
    </source>
</evidence>
<dbReference type="OrthoDB" id="9879477at2759"/>
<organism evidence="2 3">
    <name type="scientific">Elysia chlorotica</name>
    <name type="common">Eastern emerald elysia</name>
    <name type="synonym">Sea slug</name>
    <dbReference type="NCBI Taxonomy" id="188477"/>
    <lineage>
        <taxon>Eukaryota</taxon>
        <taxon>Metazoa</taxon>
        <taxon>Spiralia</taxon>
        <taxon>Lophotrochozoa</taxon>
        <taxon>Mollusca</taxon>
        <taxon>Gastropoda</taxon>
        <taxon>Heterobranchia</taxon>
        <taxon>Euthyneura</taxon>
        <taxon>Panpulmonata</taxon>
        <taxon>Sacoglossa</taxon>
        <taxon>Placobranchoidea</taxon>
        <taxon>Plakobranchidae</taxon>
        <taxon>Elysia</taxon>
    </lineage>
</organism>
<feature type="region of interest" description="Disordered" evidence="1">
    <location>
        <begin position="1134"/>
        <end position="1163"/>
    </location>
</feature>
<proteinExistence type="predicted"/>
<reference evidence="2 3" key="1">
    <citation type="submission" date="2019-01" db="EMBL/GenBank/DDBJ databases">
        <title>A draft genome assembly of the solar-powered sea slug Elysia chlorotica.</title>
        <authorList>
            <person name="Cai H."/>
            <person name="Li Q."/>
            <person name="Fang X."/>
            <person name="Li J."/>
            <person name="Curtis N.E."/>
            <person name="Altenburger A."/>
            <person name="Shibata T."/>
            <person name="Feng M."/>
            <person name="Maeda T."/>
            <person name="Schwartz J.A."/>
            <person name="Shigenobu S."/>
            <person name="Lundholm N."/>
            <person name="Nishiyama T."/>
            <person name="Yang H."/>
            <person name="Hasebe M."/>
            <person name="Li S."/>
            <person name="Pierce S.K."/>
            <person name="Wang J."/>
        </authorList>
    </citation>
    <scope>NUCLEOTIDE SEQUENCE [LARGE SCALE GENOMIC DNA]</scope>
    <source>
        <strain evidence="2">EC2010</strain>
        <tissue evidence="2">Whole organism of an adult</tissue>
    </source>
</reference>
<feature type="compositionally biased region" description="Pro residues" evidence="1">
    <location>
        <begin position="1154"/>
        <end position="1163"/>
    </location>
</feature>
<evidence type="ECO:0008006" key="4">
    <source>
        <dbReference type="Google" id="ProtNLM"/>
    </source>
</evidence>
<evidence type="ECO:0000313" key="2">
    <source>
        <dbReference type="EMBL" id="RUS85164.1"/>
    </source>
</evidence>
<name>A0A3S0ZX21_ELYCH</name>
<feature type="region of interest" description="Disordered" evidence="1">
    <location>
        <begin position="238"/>
        <end position="284"/>
    </location>
</feature>